<dbReference type="GO" id="GO:0005886">
    <property type="term" value="C:plasma membrane"/>
    <property type="evidence" value="ECO:0007669"/>
    <property type="project" value="UniProtKB-SubCell"/>
</dbReference>
<dbReference type="InterPro" id="IPR004875">
    <property type="entry name" value="DDE_SF_endonuclease_dom"/>
</dbReference>
<evidence type="ECO:0000256" key="6">
    <source>
        <dbReference type="ARBA" id="ARBA00022535"/>
    </source>
</evidence>
<evidence type="ECO:0000313" key="22">
    <source>
        <dbReference type="Proteomes" id="UP000504635"/>
    </source>
</evidence>
<evidence type="ECO:0000256" key="19">
    <source>
        <dbReference type="SAM" id="MobiDB-lite"/>
    </source>
</evidence>
<evidence type="ECO:0000256" key="13">
    <source>
        <dbReference type="ARBA" id="ARBA00023289"/>
    </source>
</evidence>
<dbReference type="Gene3D" id="3.30.420.10">
    <property type="entry name" value="Ribonuclease H-like superfamily/Ribonuclease H"/>
    <property type="match status" value="1"/>
</dbReference>
<name>A0A6J2X1J6_SITOR</name>
<feature type="binding site" evidence="17">
    <location>
        <position position="667"/>
    </location>
    <ligand>
        <name>Zn(2+)</name>
        <dbReference type="ChEBI" id="CHEBI:29105"/>
        <label>1</label>
    </ligand>
</feature>
<dbReference type="Gene3D" id="3.30.450.40">
    <property type="match status" value="2"/>
</dbReference>
<dbReference type="PROSITE" id="PS00126">
    <property type="entry name" value="PDEASE_I_1"/>
    <property type="match status" value="1"/>
</dbReference>
<comment type="subunit">
    <text evidence="14">Interacts with PrBP.</text>
</comment>
<feature type="domain" description="PDEase" evidence="21">
    <location>
        <begin position="550"/>
        <end position="715"/>
    </location>
</feature>
<feature type="active site" description="Proton donor" evidence="16">
    <location>
        <position position="626"/>
    </location>
</feature>
<evidence type="ECO:0000256" key="4">
    <source>
        <dbReference type="ARBA" id="ARBA00007648"/>
    </source>
</evidence>
<dbReference type="SUPFAM" id="SSF46689">
    <property type="entry name" value="Homeodomain-like"/>
    <property type="match status" value="1"/>
</dbReference>
<keyword evidence="12" id="KW-0449">Lipoprotein</keyword>
<dbReference type="SUPFAM" id="SSF55781">
    <property type="entry name" value="GAF domain-like"/>
    <property type="match status" value="2"/>
</dbReference>
<feature type="binding site" evidence="17">
    <location>
        <position position="666"/>
    </location>
    <ligand>
        <name>Zn(2+)</name>
        <dbReference type="ChEBI" id="CHEBI:29105"/>
        <label>1</label>
    </ligand>
</feature>
<keyword evidence="5" id="KW-0488">Methylation</keyword>
<evidence type="ECO:0000313" key="23">
    <source>
        <dbReference type="RefSeq" id="XP_030745068.1"/>
    </source>
</evidence>
<keyword evidence="13" id="KW-0636">Prenylation</keyword>
<evidence type="ECO:0000259" key="20">
    <source>
        <dbReference type="PROSITE" id="PS51253"/>
    </source>
</evidence>
<evidence type="ECO:0000256" key="1">
    <source>
        <dbReference type="ARBA" id="ARBA00000583"/>
    </source>
</evidence>
<gene>
    <name evidence="23" type="primary">LOC115874113</name>
</gene>
<dbReference type="InterPro" id="IPR023088">
    <property type="entry name" value="PDEase"/>
</dbReference>
<dbReference type="GO" id="GO:0007165">
    <property type="term" value="P:signal transduction"/>
    <property type="evidence" value="ECO:0007669"/>
    <property type="project" value="InterPro"/>
</dbReference>
<dbReference type="FunFam" id="1.10.1300.10:FF:000040">
    <property type="entry name" value="cGMP-specific 3',5'-cyclic phosphodiesterase"/>
    <property type="match status" value="1"/>
</dbReference>
<dbReference type="FunFam" id="3.30.450.40:FF:000031">
    <property type="entry name" value="Phosphodiesterase"/>
    <property type="match status" value="1"/>
</dbReference>
<reference evidence="23" key="1">
    <citation type="submission" date="2025-08" db="UniProtKB">
        <authorList>
            <consortium name="RefSeq"/>
        </authorList>
    </citation>
    <scope>IDENTIFICATION</scope>
    <source>
        <tissue evidence="23">Gonads</tissue>
    </source>
</reference>
<keyword evidence="6" id="KW-0140">cGMP</keyword>
<dbReference type="InterPro" id="IPR003018">
    <property type="entry name" value="GAF"/>
</dbReference>
<dbReference type="Pfam" id="PF01590">
    <property type="entry name" value="GAF"/>
    <property type="match status" value="2"/>
</dbReference>
<feature type="compositionally biased region" description="Low complexity" evidence="19">
    <location>
        <begin position="1313"/>
        <end position="1325"/>
    </location>
</feature>
<dbReference type="FunCoup" id="A0A6J2X1J6">
    <property type="interactions" value="188"/>
</dbReference>
<keyword evidence="7 17" id="KW-0479">Metal-binding</keyword>
<evidence type="ECO:0000256" key="12">
    <source>
        <dbReference type="ARBA" id="ARBA00023288"/>
    </source>
</evidence>
<dbReference type="PROSITE" id="PS51253">
    <property type="entry name" value="HTH_CENPB"/>
    <property type="match status" value="1"/>
</dbReference>
<evidence type="ECO:0000256" key="5">
    <source>
        <dbReference type="ARBA" id="ARBA00022481"/>
    </source>
</evidence>
<feature type="compositionally biased region" description="Polar residues" evidence="19">
    <location>
        <begin position="1341"/>
        <end position="1350"/>
    </location>
</feature>
<evidence type="ECO:0000256" key="7">
    <source>
        <dbReference type="ARBA" id="ARBA00022723"/>
    </source>
</evidence>
<dbReference type="PANTHER" id="PTHR11347">
    <property type="entry name" value="CYCLIC NUCLEOTIDE PHOSPHODIESTERASE"/>
    <property type="match status" value="1"/>
</dbReference>
<evidence type="ECO:0000256" key="16">
    <source>
        <dbReference type="PIRSR" id="PIRSR623088-1"/>
    </source>
</evidence>
<evidence type="ECO:0000256" key="14">
    <source>
        <dbReference type="ARBA" id="ARBA00038662"/>
    </source>
</evidence>
<dbReference type="GO" id="GO:0046872">
    <property type="term" value="F:metal ion binding"/>
    <property type="evidence" value="ECO:0007669"/>
    <property type="project" value="UniProtKB-KW"/>
</dbReference>
<dbReference type="Pfam" id="PF03221">
    <property type="entry name" value="HTH_Tnp_Tc5"/>
    <property type="match status" value="1"/>
</dbReference>
<keyword evidence="11" id="KW-0472">Membrane</keyword>
<dbReference type="RefSeq" id="XP_030745068.1">
    <property type="nucleotide sequence ID" value="XM_030889208.1"/>
</dbReference>
<feature type="binding site" evidence="17">
    <location>
        <position position="667"/>
    </location>
    <ligand>
        <name>Zn(2+)</name>
        <dbReference type="ChEBI" id="CHEBI:29105"/>
        <label>2</label>
    </ligand>
</feature>
<dbReference type="Pfam" id="PF00233">
    <property type="entry name" value="PDEase_I"/>
    <property type="match status" value="1"/>
</dbReference>
<keyword evidence="9 18" id="KW-0378">Hydrolase</keyword>
<dbReference type="InterPro" id="IPR009057">
    <property type="entry name" value="Homeodomain-like_sf"/>
</dbReference>
<dbReference type="Pfam" id="PF03184">
    <property type="entry name" value="DDE_1"/>
    <property type="match status" value="1"/>
</dbReference>
<dbReference type="OrthoDB" id="74705at2759"/>
<evidence type="ECO:0000256" key="9">
    <source>
        <dbReference type="ARBA" id="ARBA00022801"/>
    </source>
</evidence>
<evidence type="ECO:0000256" key="3">
    <source>
        <dbReference type="ARBA" id="ARBA00004342"/>
    </source>
</evidence>
<dbReference type="KEGG" id="soy:115874113"/>
<comment type="catalytic activity">
    <reaction evidence="1">
        <text>3',5'-cyclic GMP + H2O = GMP + H(+)</text>
        <dbReference type="Rhea" id="RHEA:16957"/>
        <dbReference type="ChEBI" id="CHEBI:15377"/>
        <dbReference type="ChEBI" id="CHEBI:15378"/>
        <dbReference type="ChEBI" id="CHEBI:57746"/>
        <dbReference type="ChEBI" id="CHEBI:58115"/>
        <dbReference type="EC" id="3.1.4.35"/>
    </reaction>
</comment>
<dbReference type="GO" id="GO:0047555">
    <property type="term" value="F:3',5'-cyclic-GMP phosphodiesterase activity"/>
    <property type="evidence" value="ECO:0007669"/>
    <property type="project" value="UniProtKB-EC"/>
</dbReference>
<dbReference type="GeneID" id="115874113"/>
<comment type="cofactor">
    <cofactor evidence="18">
        <name>a divalent metal cation</name>
        <dbReference type="ChEBI" id="CHEBI:60240"/>
    </cofactor>
    <text evidence="18">Binds 2 divalent metal cations per subunit. Site 1 may preferentially bind zinc ions, while site 2 has a preference for magnesium and/or manganese ions.</text>
</comment>
<keyword evidence="8" id="KW-0677">Repeat</keyword>
<comment type="function">
    <text evidence="15">Has a role regulating cGMP transport in Malpighian tubule principal cells.</text>
</comment>
<dbReference type="InterPro" id="IPR029016">
    <property type="entry name" value="GAF-like_dom_sf"/>
</dbReference>
<dbReference type="InterPro" id="IPR003607">
    <property type="entry name" value="HD/PDEase_dom"/>
</dbReference>
<feature type="region of interest" description="Disordered" evidence="19">
    <location>
        <begin position="1285"/>
        <end position="1350"/>
    </location>
</feature>
<keyword evidence="22" id="KW-1185">Reference proteome</keyword>
<dbReference type="GO" id="GO:0005634">
    <property type="term" value="C:nucleus"/>
    <property type="evidence" value="ECO:0007669"/>
    <property type="project" value="UniProtKB-SubCell"/>
</dbReference>
<feature type="compositionally biased region" description="Pro residues" evidence="19">
    <location>
        <begin position="1"/>
        <end position="11"/>
    </location>
</feature>
<protein>
    <recommendedName>
        <fullName evidence="18">Phosphodiesterase</fullName>
        <ecNumber evidence="18">3.1.4.-</ecNumber>
    </recommendedName>
</protein>
<dbReference type="SUPFAM" id="SSF109604">
    <property type="entry name" value="HD-domain/PDEase-like"/>
    <property type="match status" value="1"/>
</dbReference>
<dbReference type="InterPro" id="IPR036971">
    <property type="entry name" value="PDEase_catalytic_dom_sf"/>
</dbReference>
<dbReference type="Proteomes" id="UP000504635">
    <property type="component" value="Unplaced"/>
</dbReference>
<dbReference type="InterPro" id="IPR006600">
    <property type="entry name" value="HTH_CenpB_DNA-bd_dom"/>
</dbReference>
<dbReference type="CDD" id="cd00077">
    <property type="entry name" value="HDc"/>
    <property type="match status" value="1"/>
</dbReference>
<keyword evidence="10" id="KW-0238">DNA-binding</keyword>
<comment type="similarity">
    <text evidence="4 18">Belongs to the cyclic nucleotide phosphodiesterase family.</text>
</comment>
<dbReference type="PROSITE" id="PS51845">
    <property type="entry name" value="PDEASE_I_2"/>
    <property type="match status" value="1"/>
</dbReference>
<evidence type="ECO:0000256" key="2">
    <source>
        <dbReference type="ARBA" id="ARBA00004123"/>
    </source>
</evidence>
<dbReference type="InterPro" id="IPR023174">
    <property type="entry name" value="PDEase_CS"/>
</dbReference>
<evidence type="ECO:0000256" key="17">
    <source>
        <dbReference type="PIRSR" id="PIRSR623088-3"/>
    </source>
</evidence>
<proteinExistence type="inferred from homology"/>
<evidence type="ECO:0000256" key="11">
    <source>
        <dbReference type="ARBA" id="ARBA00023136"/>
    </source>
</evidence>
<sequence>MVPSPPPPPPVGHGRTEDQPDLAAVGTWLESNPAILERWLRDHASDELRRRTLEALGYPTTTTRVATVNTTPLHPQSPLSPVSPRSSSNCVSDGRLQIWYSHDTKQEQQNRRHSSSLQNVRPSRDLATMDDSDLFMELIRDIANELNIDVLCHKILRNVSLLTSADRGSLFLAKGPPEARYLVSKFFDVRYDTSFDEAIKLAKSEEIKIPFGVGIAGTVAQNKLMINIRDAYKDPRFNNEIDLRTGYKTDLILCMPICNYEGDVIGVAQIINKTDDSQEFSSQDVEVFQRYLTFCGIGIQNAQLFEVSVLEYKRNQILLNLARSIFEEQNNLECLVTKIMREAQDLLKCESCAVYLLDLDCCEANHLERIVERPGKVIQRHPPLNRMVSGSVTAQDMIENLLKKPSPFTTIFELREGGTKTLVSRPSSYDLAGSTLAQIAGYAACTGQILNIGDVGAWLCEKHSEGDAETARTILCMPIINGQRTLIGVAQLINKENGNPFTECDVSLFEAFAIFCGLGIHNTQMYENACKLMAKQKVALECLSYHATASNEATGKLLKEDIPSAETFNLYSFTFIDFDLSDEDTCKATIRMFLECNLVQQFHIPYEVLCRWVLSVKKNYRPVKYHNWRHALNVAQTMFAMFKTGKMERFMNDLEMLGLLVACLCHDLDHRGTNNAFQTKTESPLAILYSTSTMEHHHFDQCVMILNTDSNNIFQVENNYHYPIMPKTIDKTKYIKKWTEEDLAKAIEEVQSGTPLRTVCRKYPKIPRSTLQFRTSNKFVKSSFGPSPILSLAEENDLTEWIIDCQKKGFPRRKEDIQASVKQFLDENPRENPFTDNYPGYGWYKAFLKRRPELSERKPEAITAASSKISESDIRKWFDHIESYLKEKNTYNILQHSDRVFNGDETNFQLCPQNKKVLAPKGAKNVYEVDGAQAKTSLTVLFCFSASGETTPPLIIYPYKRLPRDIAESVPKGFHASCSDTGWMKTEIFYEYIGNVFYPFLKKLGVTFPVILFVDGHKTHLDRKLSTLCSKLQILLIALYPNATRILQPADVSTFKPLKDGWRKGVLEWRRDHPTEELTKKTFAPLLKSIISSTLRPEIIISGFKTCGLFPWNPSAIHFDKCLGKANNGSVMTGKTKLYKDLDFDSFKNIVGEDRVAKFNDYNKSQENDDLNTIYNLWLAFHKETDENINDINTQVGSIHDDGKFEENINIIDEPEERGTKNIEIFENMEENGISNIFIDSTNSIINNQTDIEEKQNIIVSIEDDIDISTLPIVIEENGIIKDIPKTSSPVEEETSPNIYGPVRSQSPDAYISSLDGSSSSGKLGPPRAPIDPAPEMLSLPNVTKSPLGL</sequence>
<dbReference type="Gene3D" id="1.10.1300.10">
    <property type="entry name" value="3'5'-cyclic nucleotide phosphodiesterase, catalytic domain"/>
    <property type="match status" value="1"/>
</dbReference>
<dbReference type="PRINTS" id="PR00387">
    <property type="entry name" value="PDIESTERASE1"/>
</dbReference>
<dbReference type="InterPro" id="IPR036397">
    <property type="entry name" value="RNaseH_sf"/>
</dbReference>
<dbReference type="SMART" id="SM00065">
    <property type="entry name" value="GAF"/>
    <property type="match status" value="2"/>
</dbReference>
<dbReference type="SMART" id="SM00674">
    <property type="entry name" value="CENPB"/>
    <property type="match status" value="1"/>
</dbReference>
<evidence type="ECO:0000256" key="8">
    <source>
        <dbReference type="ARBA" id="ARBA00022737"/>
    </source>
</evidence>
<feature type="binding site" evidence="17">
    <location>
        <position position="630"/>
    </location>
    <ligand>
        <name>Zn(2+)</name>
        <dbReference type="ChEBI" id="CHEBI:29105"/>
        <label>1</label>
    </ligand>
</feature>
<dbReference type="GO" id="GO:0003677">
    <property type="term" value="F:DNA binding"/>
    <property type="evidence" value="ECO:0007669"/>
    <property type="project" value="UniProtKB-KW"/>
</dbReference>
<feature type="region of interest" description="Disordered" evidence="19">
    <location>
        <begin position="63"/>
        <end position="88"/>
    </location>
</feature>
<accession>A0A6J2X1J6</accession>
<dbReference type="EC" id="3.1.4.-" evidence="18"/>
<evidence type="ECO:0000256" key="10">
    <source>
        <dbReference type="ARBA" id="ARBA00023125"/>
    </source>
</evidence>
<evidence type="ECO:0000256" key="18">
    <source>
        <dbReference type="RuleBase" id="RU363067"/>
    </source>
</evidence>
<evidence type="ECO:0000256" key="15">
    <source>
        <dbReference type="ARBA" id="ARBA00058088"/>
    </source>
</evidence>
<feature type="domain" description="HTH CENPB-type" evidence="20">
    <location>
        <begin position="782"/>
        <end position="857"/>
    </location>
</feature>
<comment type="subcellular location">
    <subcellularLocation>
        <location evidence="3">Cell membrane</location>
        <topology evidence="3">Lipid-anchor</topology>
        <orientation evidence="3">Cytoplasmic side</orientation>
    </subcellularLocation>
    <subcellularLocation>
        <location evidence="2">Nucleus</location>
    </subcellularLocation>
</comment>
<dbReference type="InParanoid" id="A0A6J2X1J6"/>
<dbReference type="InterPro" id="IPR002073">
    <property type="entry name" value="PDEase_catalytic_dom"/>
</dbReference>
<evidence type="ECO:0000259" key="21">
    <source>
        <dbReference type="PROSITE" id="PS51845"/>
    </source>
</evidence>
<feature type="region of interest" description="Disordered" evidence="19">
    <location>
        <begin position="1"/>
        <end position="20"/>
    </location>
</feature>
<organism evidence="22 23">
    <name type="scientific">Sitophilus oryzae</name>
    <name type="common">Rice weevil</name>
    <name type="synonym">Curculio oryzae</name>
    <dbReference type="NCBI Taxonomy" id="7048"/>
    <lineage>
        <taxon>Eukaryota</taxon>
        <taxon>Metazoa</taxon>
        <taxon>Ecdysozoa</taxon>
        <taxon>Arthropoda</taxon>
        <taxon>Hexapoda</taxon>
        <taxon>Insecta</taxon>
        <taxon>Pterygota</taxon>
        <taxon>Neoptera</taxon>
        <taxon>Endopterygota</taxon>
        <taxon>Coleoptera</taxon>
        <taxon>Polyphaga</taxon>
        <taxon>Cucujiformia</taxon>
        <taxon>Curculionidae</taxon>
        <taxon>Dryophthorinae</taxon>
        <taxon>Sitophilus</taxon>
    </lineage>
</organism>